<dbReference type="AlphaFoldDB" id="A0AAF0FLI3"/>
<evidence type="ECO:0000313" key="6">
    <source>
        <dbReference type="Proteomes" id="UP001218895"/>
    </source>
</evidence>
<sequence>MELSLIQKDILITLITLYHQKSAAIKGEGIAEVLKRNPGTVRNQMQALKALGLVDGVPGPKGGYTPTGAAYKELNLNNYSKESKVPIQRGNKVAEGINVAEIDFTTLCHPDICHAVIKLIGSVKAFDIGDEVTIGPSPVNRLLVKGEVYGKDEVSQSLLITISEIISLPKKQIRYYMSSPVFTLKTTDTFKNAVHLFNETKIHGAPVTAEDGKLRGILTLSDIARGIDKEEKLDIPVEKYMTTDVVIISPEVNLYEVIGRFKEQKIGRVIIIEDGMPVGILTQSDVIKVFPAL</sequence>
<dbReference type="Gene3D" id="3.10.580.10">
    <property type="entry name" value="CBS-domain"/>
    <property type="match status" value="1"/>
</dbReference>
<keyword evidence="1 3" id="KW-0129">CBS domain</keyword>
<dbReference type="InterPro" id="IPR000644">
    <property type="entry name" value="CBS_dom"/>
</dbReference>
<organism evidence="5 6">
    <name type="scientific">Methanomicrobium antiquum</name>
    <dbReference type="NCBI Taxonomy" id="487686"/>
    <lineage>
        <taxon>Archaea</taxon>
        <taxon>Methanobacteriati</taxon>
        <taxon>Methanobacteriota</taxon>
        <taxon>Stenosarchaea group</taxon>
        <taxon>Methanomicrobia</taxon>
        <taxon>Methanomicrobiales</taxon>
        <taxon>Methanomicrobiaceae</taxon>
        <taxon>Methanomicrobium</taxon>
    </lineage>
</organism>
<dbReference type="Gene3D" id="1.10.10.10">
    <property type="entry name" value="Winged helix-like DNA-binding domain superfamily/Winged helix DNA-binding domain"/>
    <property type="match status" value="1"/>
</dbReference>
<dbReference type="GO" id="GO:0009086">
    <property type="term" value="P:methionine biosynthetic process"/>
    <property type="evidence" value="ECO:0007669"/>
    <property type="project" value="UniProtKB-KW"/>
</dbReference>
<dbReference type="PIRSF" id="PIRSF005063">
    <property type="entry name" value="UCP005063_CBS_MJ1232"/>
    <property type="match status" value="1"/>
</dbReference>
<dbReference type="InterPro" id="IPR046342">
    <property type="entry name" value="CBS_dom_sf"/>
</dbReference>
<dbReference type="PANTHER" id="PTHR43080">
    <property type="entry name" value="CBS DOMAIN-CONTAINING PROTEIN CBSX3, MITOCHONDRIAL"/>
    <property type="match status" value="1"/>
</dbReference>
<feature type="domain" description="CBS" evidence="4">
    <location>
        <begin position="241"/>
        <end position="293"/>
    </location>
</feature>
<evidence type="ECO:0000256" key="2">
    <source>
        <dbReference type="ARBA" id="ARBA00023167"/>
    </source>
</evidence>
<dbReference type="KEGG" id="manq:L1994_08025"/>
<dbReference type="InterPro" id="IPR051257">
    <property type="entry name" value="Diverse_CBS-Domain"/>
</dbReference>
<dbReference type="InterPro" id="IPR016436">
    <property type="entry name" value="UCP005063_CBS"/>
</dbReference>
<evidence type="ECO:0000256" key="3">
    <source>
        <dbReference type="PROSITE-ProRule" id="PRU00703"/>
    </source>
</evidence>
<dbReference type="GO" id="GO:0003677">
    <property type="term" value="F:DNA binding"/>
    <property type="evidence" value="ECO:0007669"/>
    <property type="project" value="InterPro"/>
</dbReference>
<dbReference type="GeneID" id="79950337"/>
<dbReference type="PANTHER" id="PTHR43080:SF2">
    <property type="entry name" value="CBS DOMAIN-CONTAINING PROTEIN"/>
    <property type="match status" value="1"/>
</dbReference>
<feature type="domain" description="CBS" evidence="4">
    <location>
        <begin position="177"/>
        <end position="233"/>
    </location>
</feature>
<dbReference type="SUPFAM" id="SSF46785">
    <property type="entry name" value="Winged helix' DNA-binding domain"/>
    <property type="match status" value="1"/>
</dbReference>
<proteinExistence type="predicted"/>
<keyword evidence="6" id="KW-1185">Reference proteome</keyword>
<accession>A0AAF0FLI3</accession>
<keyword evidence="2" id="KW-0486">Methionine biosynthesis</keyword>
<dbReference type="SUPFAM" id="SSF54631">
    <property type="entry name" value="CBS-domain pair"/>
    <property type="match status" value="1"/>
</dbReference>
<dbReference type="Proteomes" id="UP001218895">
    <property type="component" value="Chromosome"/>
</dbReference>
<dbReference type="RefSeq" id="WP_278098929.1">
    <property type="nucleotide sequence ID" value="NZ_CP091092.1"/>
</dbReference>
<dbReference type="Pfam" id="PF00571">
    <property type="entry name" value="CBS"/>
    <property type="match status" value="2"/>
</dbReference>
<dbReference type="PROSITE" id="PS51371">
    <property type="entry name" value="CBS"/>
    <property type="match status" value="2"/>
</dbReference>
<dbReference type="GO" id="GO:0006355">
    <property type="term" value="P:regulation of DNA-templated transcription"/>
    <property type="evidence" value="ECO:0007669"/>
    <property type="project" value="InterPro"/>
</dbReference>
<evidence type="ECO:0000256" key="1">
    <source>
        <dbReference type="ARBA" id="ARBA00023122"/>
    </source>
</evidence>
<dbReference type="EMBL" id="CP091092">
    <property type="protein sequence ID" value="WFN36090.1"/>
    <property type="molecule type" value="Genomic_DNA"/>
</dbReference>
<dbReference type="Pfam" id="PF03444">
    <property type="entry name" value="WHD_HrcA"/>
    <property type="match status" value="1"/>
</dbReference>
<dbReference type="InterPro" id="IPR036390">
    <property type="entry name" value="WH_DNA-bd_sf"/>
</dbReference>
<name>A0AAF0FLI3_9EURY</name>
<reference evidence="5" key="1">
    <citation type="submission" date="2022-01" db="EMBL/GenBank/DDBJ databases">
        <title>Complete genome of Methanomicrobium antiquum DSM 21220.</title>
        <authorList>
            <person name="Chen S.-C."/>
            <person name="You Y.-T."/>
            <person name="Zhou Y.-Z."/>
            <person name="Lai M.-C."/>
        </authorList>
    </citation>
    <scope>NUCLEOTIDE SEQUENCE</scope>
    <source>
        <strain evidence="5">DSM 21220</strain>
    </source>
</reference>
<dbReference type="InterPro" id="IPR005104">
    <property type="entry name" value="WHTH_HrcA_DNA-bd"/>
</dbReference>
<dbReference type="InterPro" id="IPR036388">
    <property type="entry name" value="WH-like_DNA-bd_sf"/>
</dbReference>
<evidence type="ECO:0000313" key="5">
    <source>
        <dbReference type="EMBL" id="WFN36090.1"/>
    </source>
</evidence>
<dbReference type="SMART" id="SM00116">
    <property type="entry name" value="CBS"/>
    <property type="match status" value="2"/>
</dbReference>
<protein>
    <submittedName>
        <fullName evidence="5">CBS domain-containing protein</fullName>
    </submittedName>
</protein>
<gene>
    <name evidence="5" type="ORF">L1994_08025</name>
</gene>
<keyword evidence="2" id="KW-0028">Amino-acid biosynthesis</keyword>
<evidence type="ECO:0000259" key="4">
    <source>
        <dbReference type="PROSITE" id="PS51371"/>
    </source>
</evidence>